<keyword evidence="2" id="KW-0472">Membrane</keyword>
<keyword evidence="2" id="KW-1133">Transmembrane helix</keyword>
<name>A0A0G1TQH9_9BACT</name>
<reference evidence="3 4" key="1">
    <citation type="journal article" date="2015" name="Nature">
        <title>rRNA introns, odd ribosomes, and small enigmatic genomes across a large radiation of phyla.</title>
        <authorList>
            <person name="Brown C.T."/>
            <person name="Hug L.A."/>
            <person name="Thomas B.C."/>
            <person name="Sharon I."/>
            <person name="Castelle C.J."/>
            <person name="Singh A."/>
            <person name="Wilkins M.J."/>
            <person name="Williams K.H."/>
            <person name="Banfield J.F."/>
        </authorList>
    </citation>
    <scope>NUCLEOTIDE SEQUENCE [LARGE SCALE GENOMIC DNA]</scope>
</reference>
<feature type="region of interest" description="Disordered" evidence="1">
    <location>
        <begin position="1"/>
        <end position="25"/>
    </location>
</feature>
<gene>
    <name evidence="3" type="ORF">UY11_C0007G0008</name>
</gene>
<sequence>MDLPPQPLAPNVAPQSAVGPPPPPPPPKKFPLTGIIIAVVVLIILAVGVFAAKSILSLNKKNQPVELTYWGLWESESVISPVIAEYQAAHPNVKVNYIFQSPREYRERLQTALAGGRGPDIFRLHSSWVPMFKNDLSPIPPTVYSASEFESTFYPTVKSDLRLSGNYVAVPLEIDGLAMFVNDDLLAASGQSVPATWEDLRSVAKAVSVCDSEDGTCSSGDRILVSGTALGTADNIDHWQDILATLMLQNNVNLNAPAGQSAEDVLSYFTVFSRTDHIWDSTLPPSTQAFAEGKLAIYFAPSWRIFDLQAINPKLKFSVHPVPQLPLDPARGEKPVTWASYWVEGVNKKSPNAPAAWEFLKFLSSADSLRKLYASSGRIFGEPYSRRDMTDTSEFVGPYLSQAQYARSWYIGSFTFDGPTGINTRLSAHFADAVNSVNQGRSPAEAVKTLSSGINQVLSQYGLASPIAP</sequence>
<comment type="caution">
    <text evidence="3">The sequence shown here is derived from an EMBL/GenBank/DDBJ whole genome shotgun (WGS) entry which is preliminary data.</text>
</comment>
<protein>
    <submittedName>
        <fullName evidence="3">Extracellular solute-binding protein</fullName>
    </submittedName>
</protein>
<dbReference type="AlphaFoldDB" id="A0A0G1TQH9"/>
<evidence type="ECO:0000256" key="1">
    <source>
        <dbReference type="SAM" id="MobiDB-lite"/>
    </source>
</evidence>
<dbReference type="EMBL" id="LCOT01000007">
    <property type="protein sequence ID" value="KKU84029.1"/>
    <property type="molecule type" value="Genomic_DNA"/>
</dbReference>
<dbReference type="Proteomes" id="UP000034265">
    <property type="component" value="Unassembled WGS sequence"/>
</dbReference>
<proteinExistence type="predicted"/>
<dbReference type="Gene3D" id="3.40.190.10">
    <property type="entry name" value="Periplasmic binding protein-like II"/>
    <property type="match status" value="1"/>
</dbReference>
<dbReference type="InterPro" id="IPR006059">
    <property type="entry name" value="SBP"/>
</dbReference>
<evidence type="ECO:0000313" key="3">
    <source>
        <dbReference type="EMBL" id="KKU84029.1"/>
    </source>
</evidence>
<evidence type="ECO:0000256" key="2">
    <source>
        <dbReference type="SAM" id="Phobius"/>
    </source>
</evidence>
<evidence type="ECO:0000313" key="4">
    <source>
        <dbReference type="Proteomes" id="UP000034265"/>
    </source>
</evidence>
<dbReference type="Pfam" id="PF13416">
    <property type="entry name" value="SBP_bac_8"/>
    <property type="match status" value="1"/>
</dbReference>
<dbReference type="PANTHER" id="PTHR43649">
    <property type="entry name" value="ARABINOSE-BINDING PROTEIN-RELATED"/>
    <property type="match status" value="1"/>
</dbReference>
<dbReference type="InterPro" id="IPR050490">
    <property type="entry name" value="Bact_solute-bd_prot1"/>
</dbReference>
<dbReference type="SUPFAM" id="SSF53850">
    <property type="entry name" value="Periplasmic binding protein-like II"/>
    <property type="match status" value="1"/>
</dbReference>
<keyword evidence="2" id="KW-0812">Transmembrane</keyword>
<feature type="transmembrane region" description="Helical" evidence="2">
    <location>
        <begin position="30"/>
        <end position="52"/>
    </location>
</feature>
<accession>A0A0G1TQH9</accession>
<organism evidence="3 4">
    <name type="scientific">Candidatus Amesbacteria bacterium GW2011_GWC2_47_8</name>
    <dbReference type="NCBI Taxonomy" id="1618367"/>
    <lineage>
        <taxon>Bacteria</taxon>
        <taxon>Candidatus Amesiibacteriota</taxon>
    </lineage>
</organism>